<proteinExistence type="predicted"/>
<dbReference type="Proteomes" id="UP000526184">
    <property type="component" value="Unassembled WGS sequence"/>
</dbReference>
<dbReference type="InterPro" id="IPR027417">
    <property type="entry name" value="P-loop_NTPase"/>
</dbReference>
<evidence type="ECO:0000313" key="1">
    <source>
        <dbReference type="EMBL" id="NYV27931.1"/>
    </source>
</evidence>
<comment type="caution">
    <text evidence="1">The sequence shown here is derived from an EMBL/GenBank/DDBJ whole genome shotgun (WGS) entry which is preliminary data.</text>
</comment>
<dbReference type="AlphaFoldDB" id="A0A7Z0PFN8"/>
<organism evidence="1 2">
    <name type="scientific">Streptobacillus felis</name>
    <dbReference type="NCBI Taxonomy" id="1384509"/>
    <lineage>
        <taxon>Bacteria</taxon>
        <taxon>Fusobacteriati</taxon>
        <taxon>Fusobacteriota</taxon>
        <taxon>Fusobacteriia</taxon>
        <taxon>Fusobacteriales</taxon>
        <taxon>Leptotrichiaceae</taxon>
        <taxon>Streptobacillus</taxon>
    </lineage>
</organism>
<evidence type="ECO:0000313" key="2">
    <source>
        <dbReference type="Proteomes" id="UP000526184"/>
    </source>
</evidence>
<keyword evidence="2" id="KW-1185">Reference proteome</keyword>
<dbReference type="PANTHER" id="PTHR37291">
    <property type="entry name" value="5-METHYLCYTOSINE-SPECIFIC RESTRICTION ENZYME B"/>
    <property type="match status" value="1"/>
</dbReference>
<dbReference type="EMBL" id="JABMKT010000016">
    <property type="protein sequence ID" value="NYV27931.1"/>
    <property type="molecule type" value="Genomic_DNA"/>
</dbReference>
<accession>A0A7Z0PFN8</accession>
<reference evidence="1 2" key="1">
    <citation type="submission" date="2020-05" db="EMBL/GenBank/DDBJ databases">
        <title>Streptobacillus felis strain LHL191014123.</title>
        <authorList>
            <person name="Fawzy A."/>
            <person name="Rau J."/>
            <person name="Risse K."/>
            <person name="Schauerte N."/>
            <person name="Geiger C."/>
            <person name="Blom J."/>
            <person name="Imirzalioglu C."/>
            <person name="Falgenhauer J."/>
            <person name="Bach A."/>
            <person name="Herden C."/>
            <person name="Eisenberg T."/>
        </authorList>
    </citation>
    <scope>NUCLEOTIDE SEQUENCE [LARGE SCALE GENOMIC DNA]</scope>
    <source>
        <strain evidence="1 2">LHL191014123</strain>
    </source>
</reference>
<dbReference type="Gene3D" id="3.40.50.300">
    <property type="entry name" value="P-loop containing nucleotide triphosphate hydrolases"/>
    <property type="match status" value="1"/>
</dbReference>
<dbReference type="InterPro" id="IPR052934">
    <property type="entry name" value="Methyl-DNA_Rec/Restrict_Enz"/>
</dbReference>
<dbReference type="SUPFAM" id="SSF52540">
    <property type="entry name" value="P-loop containing nucleoside triphosphate hydrolases"/>
    <property type="match status" value="1"/>
</dbReference>
<gene>
    <name evidence="1" type="ORF">HP397_03735</name>
</gene>
<sequence length="521" mass="61364">MEVFCVKVAFLDTDLKFKYKGRSKVGRIHIDSEHKDLLSLFGEDELFRFDTYIDFEKFVEYLFRIKNIFLEKNVLKYNNSNLILNIISKNNEDDLNFEKIFLELSKNVNLELLENNKLKITKLKHEISEKRDYLVYNFDKLANVFFDSILGGVSKVCFEKCEDKILIYPKLEEDFQKIIINDLGEGIKDLIFCKQNKKNTNHNFTTIQKIYYGAPGTGKSYQVSELIKEKHGGEIISEYVFRTTIYPDYSYFNFIGTIMPTIKKDDKDKNDIITYDFVPGIFTQALKTALDNPEVNIFLVLEEMSRGNIAAIFGDIFQLLDRDETGRSEYEIRNDLITKYINDNIEDINLTEIFIPSNLHIIGTVNTSDQNVNVIDTAFKRRFDFEYSTVEPVENLNTATFNIANKEYEWNKFYTTLNKFITNDLKLSEDKQIGQFFIKFNEKMENEEILTILKNKLLHYLWEDVQGASLLESHSIFKSEYKRFLDIYKDFGNKEIFSKEFIDMYNENENNNVKSESKELE</sequence>
<dbReference type="RefSeq" id="WP_180136026.1">
    <property type="nucleotide sequence ID" value="NZ_JABMKT010000016.1"/>
</dbReference>
<name>A0A7Z0PFN8_9FUSO</name>
<dbReference type="PANTHER" id="PTHR37291:SF1">
    <property type="entry name" value="TYPE IV METHYL-DIRECTED RESTRICTION ENZYME ECOKMCRB SUBUNIT"/>
    <property type="match status" value="1"/>
</dbReference>
<protein>
    <submittedName>
        <fullName evidence="1">AAA family ATPase</fullName>
    </submittedName>
</protein>